<evidence type="ECO:0000313" key="2">
    <source>
        <dbReference type="Proteomes" id="UP000691718"/>
    </source>
</evidence>
<organism evidence="1 2">
    <name type="scientific">Parnassius apollo</name>
    <name type="common">Apollo butterfly</name>
    <name type="synonym">Papilio apollo</name>
    <dbReference type="NCBI Taxonomy" id="110799"/>
    <lineage>
        <taxon>Eukaryota</taxon>
        <taxon>Metazoa</taxon>
        <taxon>Ecdysozoa</taxon>
        <taxon>Arthropoda</taxon>
        <taxon>Hexapoda</taxon>
        <taxon>Insecta</taxon>
        <taxon>Pterygota</taxon>
        <taxon>Neoptera</taxon>
        <taxon>Endopterygota</taxon>
        <taxon>Lepidoptera</taxon>
        <taxon>Glossata</taxon>
        <taxon>Ditrysia</taxon>
        <taxon>Papilionoidea</taxon>
        <taxon>Papilionidae</taxon>
        <taxon>Parnassiinae</taxon>
        <taxon>Parnassini</taxon>
        <taxon>Parnassius</taxon>
        <taxon>Parnassius</taxon>
    </lineage>
</organism>
<comment type="caution">
    <text evidence="1">The sequence shown here is derived from an EMBL/GenBank/DDBJ whole genome shotgun (WGS) entry which is preliminary data.</text>
</comment>
<reference evidence="1" key="1">
    <citation type="submission" date="2021-04" db="EMBL/GenBank/DDBJ databases">
        <authorList>
            <person name="Tunstrom K."/>
        </authorList>
    </citation>
    <scope>NUCLEOTIDE SEQUENCE</scope>
</reference>
<name>A0A8S3WMD5_PARAO</name>
<dbReference type="AlphaFoldDB" id="A0A8S3WMD5"/>
<dbReference type="EMBL" id="CAJQZP010000566">
    <property type="protein sequence ID" value="CAG4968882.1"/>
    <property type="molecule type" value="Genomic_DNA"/>
</dbReference>
<accession>A0A8S3WMD5</accession>
<gene>
    <name evidence="1" type="ORF">PAPOLLO_LOCUS8021</name>
</gene>
<proteinExistence type="predicted"/>
<keyword evidence="2" id="KW-1185">Reference proteome</keyword>
<dbReference type="Proteomes" id="UP000691718">
    <property type="component" value="Unassembled WGS sequence"/>
</dbReference>
<protein>
    <submittedName>
        <fullName evidence="1">(apollo) hypothetical protein</fullName>
    </submittedName>
</protein>
<evidence type="ECO:0000313" key="1">
    <source>
        <dbReference type="EMBL" id="CAG4968882.1"/>
    </source>
</evidence>
<sequence length="84" mass="9826">MSFFAVIVSIGSSKNFKNQKKITKRKPIQIRMEPDEDGELPKMRYFGEKKKLKEDNLDKFIGRAGIDDALLYDIDDINLRIDFE</sequence>